<dbReference type="Proteomes" id="UP000239560">
    <property type="component" value="Unassembled WGS sequence"/>
</dbReference>
<feature type="transmembrane region" description="Helical" evidence="7">
    <location>
        <begin position="111"/>
        <end position="128"/>
    </location>
</feature>
<dbReference type="PANTHER" id="PTHR43791:SF55">
    <property type="entry name" value="TRANSPORTER, PUTATIVE (AFU_ORTHOLOGUE AFUA_6G01820)-RELATED"/>
    <property type="match status" value="1"/>
</dbReference>
<evidence type="ECO:0000256" key="6">
    <source>
        <dbReference type="SAM" id="MobiDB-lite"/>
    </source>
</evidence>
<evidence type="ECO:0000313" key="9">
    <source>
        <dbReference type="EMBL" id="PRQ71598.1"/>
    </source>
</evidence>
<dbReference type="AlphaFoldDB" id="A0A2T0A0P4"/>
<dbReference type="InterPro" id="IPR011701">
    <property type="entry name" value="MFS"/>
</dbReference>
<dbReference type="InterPro" id="IPR020846">
    <property type="entry name" value="MFS_dom"/>
</dbReference>
<feature type="transmembrane region" description="Helical" evidence="7">
    <location>
        <begin position="200"/>
        <end position="219"/>
    </location>
</feature>
<proteinExistence type="predicted"/>
<feature type="region of interest" description="Disordered" evidence="6">
    <location>
        <begin position="36"/>
        <end position="59"/>
    </location>
</feature>
<feature type="transmembrane region" description="Helical" evidence="7">
    <location>
        <begin position="520"/>
        <end position="540"/>
    </location>
</feature>
<sequence>MLYCQPRSQFQRGSSLRPLLLAPLPRSLSLLAGTTASQIDHSSDNTGGRQNRSPSRPLLLRLTPIRTSSTMLPPPDAQHAPPADTPAIVEKSDEEAAAVAAVDEKRLLRKLDFLIMPILLIIVGLQYYDKAVLNSAAIFGIIPDLHLSTTHIDPTTGKKIVSTLRYSTASSAFYWGFAAAVLPAALLLKRVNAVKTLGLLVLLWGVVVCLTVVCTSYQGLIVQRVFLGVLESSVSPGFVLLTTMWYKRSEQATRLGIWYSATGIWSSFSGLVNFGLGSAHGSYPAWKRQYLFAGCLTILASSLLLFVLPSSPATPNRFFSEQERAVLVRRTRSNMGGRIGFGGVWDWRQVKEAACDIKIYIFALMGAGIYICNGAVTAFASQIIKSLGSYSSLQAIALGVPAGIFTAVFIYFFTFLSHKFPNSLTILLPISCIPVIVGAAIIHGASWKHPGVPLFGNYLLATFGSPYVLLLALAASNVAGSTKKAITSGAIFVGYCVGNIVAPYTVFISEKSVKFRSTWIALYVSLGVVMLLSLLLRFILARENRLRQSTTSSAPTSSDPEKVDDSCASSVVSDEEQERIEREDLTDWENKRFRYTL</sequence>
<feature type="region of interest" description="Disordered" evidence="6">
    <location>
        <begin position="550"/>
        <end position="582"/>
    </location>
</feature>
<dbReference type="GO" id="GO:0022857">
    <property type="term" value="F:transmembrane transporter activity"/>
    <property type="evidence" value="ECO:0007669"/>
    <property type="project" value="InterPro"/>
</dbReference>
<evidence type="ECO:0000256" key="4">
    <source>
        <dbReference type="ARBA" id="ARBA00022989"/>
    </source>
</evidence>
<evidence type="ECO:0000313" key="10">
    <source>
        <dbReference type="Proteomes" id="UP000239560"/>
    </source>
</evidence>
<feature type="transmembrane region" description="Helical" evidence="7">
    <location>
        <begin position="392"/>
        <end position="414"/>
    </location>
</feature>
<accession>A0A2T0A0P4</accession>
<feature type="compositionally biased region" description="Polar residues" evidence="6">
    <location>
        <begin position="36"/>
        <end position="51"/>
    </location>
</feature>
<keyword evidence="2" id="KW-0813">Transport</keyword>
<comment type="subcellular location">
    <subcellularLocation>
        <location evidence="1">Membrane</location>
        <topology evidence="1">Multi-pass membrane protein</topology>
    </subcellularLocation>
</comment>
<protein>
    <submittedName>
        <fullName evidence="9">Major facilitator superfamily domain-containing protein</fullName>
    </submittedName>
</protein>
<dbReference type="GO" id="GO:0016020">
    <property type="term" value="C:membrane"/>
    <property type="evidence" value="ECO:0007669"/>
    <property type="project" value="UniProtKB-SubCell"/>
</dbReference>
<comment type="caution">
    <text evidence="9">The sequence shown here is derived from an EMBL/GenBank/DDBJ whole genome shotgun (WGS) entry which is preliminary data.</text>
</comment>
<dbReference type="Pfam" id="PF07690">
    <property type="entry name" value="MFS_1"/>
    <property type="match status" value="1"/>
</dbReference>
<dbReference type="EMBL" id="LCTV02000011">
    <property type="protein sequence ID" value="PRQ71598.1"/>
    <property type="molecule type" value="Genomic_DNA"/>
</dbReference>
<dbReference type="InterPro" id="IPR036259">
    <property type="entry name" value="MFS_trans_sf"/>
</dbReference>
<dbReference type="PROSITE" id="PS50850">
    <property type="entry name" value="MFS"/>
    <property type="match status" value="1"/>
</dbReference>
<feature type="transmembrane region" description="Helical" evidence="7">
    <location>
        <begin position="289"/>
        <end position="308"/>
    </location>
</feature>
<gene>
    <name evidence="9" type="ORF">AAT19DRAFT_9713</name>
</gene>
<feature type="domain" description="Major facilitator superfamily (MFS) profile" evidence="8">
    <location>
        <begin position="115"/>
        <end position="545"/>
    </location>
</feature>
<feature type="transmembrane region" description="Helical" evidence="7">
    <location>
        <begin position="172"/>
        <end position="188"/>
    </location>
</feature>
<evidence type="ECO:0000256" key="7">
    <source>
        <dbReference type="SAM" id="Phobius"/>
    </source>
</evidence>
<dbReference type="PANTHER" id="PTHR43791">
    <property type="entry name" value="PERMEASE-RELATED"/>
    <property type="match status" value="1"/>
</dbReference>
<feature type="transmembrane region" description="Helical" evidence="7">
    <location>
        <begin position="458"/>
        <end position="478"/>
    </location>
</feature>
<evidence type="ECO:0000256" key="3">
    <source>
        <dbReference type="ARBA" id="ARBA00022692"/>
    </source>
</evidence>
<keyword evidence="3 7" id="KW-0812">Transmembrane</keyword>
<dbReference type="OrthoDB" id="6730379at2759"/>
<reference evidence="9 10" key="1">
    <citation type="journal article" date="2018" name="Elife">
        <title>Functional genomics of lipid metabolism in the oleaginous yeast Rhodosporidium toruloides.</title>
        <authorList>
            <person name="Coradetti S.T."/>
            <person name="Pinel D."/>
            <person name="Geiselman G."/>
            <person name="Ito M."/>
            <person name="Mondo S."/>
            <person name="Reilly M.C."/>
            <person name="Cheng Y.F."/>
            <person name="Bauer S."/>
            <person name="Grigoriev I."/>
            <person name="Gladden J.M."/>
            <person name="Simmons B.A."/>
            <person name="Brem R."/>
            <person name="Arkin A.P."/>
            <person name="Skerker J.M."/>
        </authorList>
    </citation>
    <scope>NUCLEOTIDE SEQUENCE [LARGE SCALE GENOMIC DNA]</scope>
    <source>
        <strain evidence="9 10">NBRC 0880</strain>
    </source>
</reference>
<evidence type="ECO:0000256" key="5">
    <source>
        <dbReference type="ARBA" id="ARBA00023136"/>
    </source>
</evidence>
<keyword evidence="4 7" id="KW-1133">Transmembrane helix</keyword>
<feature type="transmembrane region" description="Helical" evidence="7">
    <location>
        <begin position="225"/>
        <end position="245"/>
    </location>
</feature>
<dbReference type="Gene3D" id="1.20.1250.20">
    <property type="entry name" value="MFS general substrate transporter like domains"/>
    <property type="match status" value="1"/>
</dbReference>
<evidence type="ECO:0000256" key="2">
    <source>
        <dbReference type="ARBA" id="ARBA00022448"/>
    </source>
</evidence>
<feature type="transmembrane region" description="Helical" evidence="7">
    <location>
        <begin position="257"/>
        <end position="277"/>
    </location>
</feature>
<organism evidence="9 10">
    <name type="scientific">Rhodotorula toruloides</name>
    <name type="common">Yeast</name>
    <name type="synonym">Rhodosporidium toruloides</name>
    <dbReference type="NCBI Taxonomy" id="5286"/>
    <lineage>
        <taxon>Eukaryota</taxon>
        <taxon>Fungi</taxon>
        <taxon>Dikarya</taxon>
        <taxon>Basidiomycota</taxon>
        <taxon>Pucciniomycotina</taxon>
        <taxon>Microbotryomycetes</taxon>
        <taxon>Sporidiobolales</taxon>
        <taxon>Sporidiobolaceae</taxon>
        <taxon>Rhodotorula</taxon>
    </lineage>
</organism>
<feature type="transmembrane region" description="Helical" evidence="7">
    <location>
        <begin position="426"/>
        <end position="446"/>
    </location>
</feature>
<dbReference type="SUPFAM" id="SSF103473">
    <property type="entry name" value="MFS general substrate transporter"/>
    <property type="match status" value="1"/>
</dbReference>
<feature type="transmembrane region" description="Helical" evidence="7">
    <location>
        <begin position="359"/>
        <end position="380"/>
    </location>
</feature>
<keyword evidence="5 7" id="KW-0472">Membrane</keyword>
<name>A0A2T0A0P4_RHOTO</name>
<evidence type="ECO:0000256" key="1">
    <source>
        <dbReference type="ARBA" id="ARBA00004141"/>
    </source>
</evidence>
<feature type="transmembrane region" description="Helical" evidence="7">
    <location>
        <begin position="490"/>
        <end position="508"/>
    </location>
</feature>
<evidence type="ECO:0000259" key="8">
    <source>
        <dbReference type="PROSITE" id="PS50850"/>
    </source>
</evidence>